<gene>
    <name evidence="2" type="ORF">RIF29_15583</name>
</gene>
<dbReference type="Proteomes" id="UP001372338">
    <property type="component" value="Unassembled WGS sequence"/>
</dbReference>
<dbReference type="Pfam" id="PF05686">
    <property type="entry name" value="Glyco_transf_90"/>
    <property type="match status" value="1"/>
</dbReference>
<dbReference type="PANTHER" id="PTHR12203">
    <property type="entry name" value="KDEL LYS-ASP-GLU-LEU CONTAINING - RELATED"/>
    <property type="match status" value="1"/>
</dbReference>
<feature type="domain" description="Glycosyl transferase CAP10" evidence="1">
    <location>
        <begin position="94"/>
        <end position="218"/>
    </location>
</feature>
<reference evidence="2 3" key="1">
    <citation type="submission" date="2024-01" db="EMBL/GenBank/DDBJ databases">
        <title>The genomes of 5 underutilized Papilionoideae crops provide insights into root nodulation and disease resistanc.</title>
        <authorList>
            <person name="Yuan L."/>
        </authorList>
    </citation>
    <scope>NUCLEOTIDE SEQUENCE [LARGE SCALE GENOMIC DNA]</scope>
    <source>
        <strain evidence="2">ZHUSHIDOU_FW_LH</strain>
        <tissue evidence="2">Leaf</tissue>
    </source>
</reference>
<dbReference type="InterPro" id="IPR006598">
    <property type="entry name" value="CAP10"/>
</dbReference>
<keyword evidence="3" id="KW-1185">Reference proteome</keyword>
<sequence>MICAKYSVEKFELDDSIATTCPEYFKWIHQDLKPWKSTGITRDMVERGKHISNFRLVIIDGKAYIEKHAQKVFQTRDMFTIWGILQLLRLYPGKIPDLELMFECGDKTVVEKSRFRAKSPPPLFHYCGERNSFDIVFPDWTFWGWPELNIKPWESTLQNIQEGNKLIKWKDRLPYAFWKGNPTVSNIRRELGKCNVSNQHDWNARIYNIVNTYNFKPCY</sequence>
<dbReference type="PANTHER" id="PTHR12203:SF78">
    <property type="entry name" value="GLYCOSYLTRANSFERASE FAMILY 90 PROTEIN"/>
    <property type="match status" value="1"/>
</dbReference>
<dbReference type="InterPro" id="IPR051091">
    <property type="entry name" value="O-Glucosyltr/Glycosyltrsf_90"/>
</dbReference>
<comment type="caution">
    <text evidence="2">The sequence shown here is derived from an EMBL/GenBank/DDBJ whole genome shotgun (WGS) entry which is preliminary data.</text>
</comment>
<accession>A0AAN9FFU1</accession>
<evidence type="ECO:0000259" key="1">
    <source>
        <dbReference type="SMART" id="SM00672"/>
    </source>
</evidence>
<dbReference type="EMBL" id="JAYWIO010000003">
    <property type="protein sequence ID" value="KAK7274491.1"/>
    <property type="molecule type" value="Genomic_DNA"/>
</dbReference>
<organism evidence="2 3">
    <name type="scientific">Crotalaria pallida</name>
    <name type="common">Smooth rattlebox</name>
    <name type="synonym">Crotalaria striata</name>
    <dbReference type="NCBI Taxonomy" id="3830"/>
    <lineage>
        <taxon>Eukaryota</taxon>
        <taxon>Viridiplantae</taxon>
        <taxon>Streptophyta</taxon>
        <taxon>Embryophyta</taxon>
        <taxon>Tracheophyta</taxon>
        <taxon>Spermatophyta</taxon>
        <taxon>Magnoliopsida</taxon>
        <taxon>eudicotyledons</taxon>
        <taxon>Gunneridae</taxon>
        <taxon>Pentapetalae</taxon>
        <taxon>rosids</taxon>
        <taxon>fabids</taxon>
        <taxon>Fabales</taxon>
        <taxon>Fabaceae</taxon>
        <taxon>Papilionoideae</taxon>
        <taxon>50 kb inversion clade</taxon>
        <taxon>genistoids sensu lato</taxon>
        <taxon>core genistoids</taxon>
        <taxon>Crotalarieae</taxon>
        <taxon>Crotalaria</taxon>
    </lineage>
</organism>
<name>A0AAN9FFU1_CROPI</name>
<protein>
    <recommendedName>
        <fullName evidence="1">Glycosyl transferase CAP10 domain-containing protein</fullName>
    </recommendedName>
</protein>
<dbReference type="AlphaFoldDB" id="A0AAN9FFU1"/>
<dbReference type="SMART" id="SM00672">
    <property type="entry name" value="CAP10"/>
    <property type="match status" value="1"/>
</dbReference>
<evidence type="ECO:0000313" key="3">
    <source>
        <dbReference type="Proteomes" id="UP001372338"/>
    </source>
</evidence>
<proteinExistence type="predicted"/>
<evidence type="ECO:0000313" key="2">
    <source>
        <dbReference type="EMBL" id="KAK7274491.1"/>
    </source>
</evidence>